<evidence type="ECO:0000313" key="2">
    <source>
        <dbReference type="Proteomes" id="UP000214646"/>
    </source>
</evidence>
<gene>
    <name evidence="1" type="ORF">FRUB_09030</name>
</gene>
<accession>A0A225DJZ8</accession>
<comment type="caution">
    <text evidence="1">The sequence shown here is derived from an EMBL/GenBank/DDBJ whole genome shotgun (WGS) entry which is preliminary data.</text>
</comment>
<keyword evidence="2" id="KW-1185">Reference proteome</keyword>
<name>A0A225DJZ8_9BACT</name>
<dbReference type="RefSeq" id="WP_088259464.1">
    <property type="nucleotide sequence ID" value="NZ_NIDE01000017.1"/>
</dbReference>
<dbReference type="Proteomes" id="UP000214646">
    <property type="component" value="Unassembled WGS sequence"/>
</dbReference>
<proteinExistence type="predicted"/>
<protein>
    <submittedName>
        <fullName evidence="1">Uncharacterized protein</fullName>
    </submittedName>
</protein>
<evidence type="ECO:0000313" key="1">
    <source>
        <dbReference type="EMBL" id="OWK36467.1"/>
    </source>
</evidence>
<organism evidence="1 2">
    <name type="scientific">Fimbriiglobus ruber</name>
    <dbReference type="NCBI Taxonomy" id="1908690"/>
    <lineage>
        <taxon>Bacteria</taxon>
        <taxon>Pseudomonadati</taxon>
        <taxon>Planctomycetota</taxon>
        <taxon>Planctomycetia</taxon>
        <taxon>Gemmatales</taxon>
        <taxon>Gemmataceae</taxon>
        <taxon>Fimbriiglobus</taxon>
    </lineage>
</organism>
<sequence>MGWFEVRCPDAPARKSTLICDATPAAAPLWAGPMLSILEAFAERPPPAHPDVVFLGDTVARPIADVLRLAADPDRLAAELGRGAVLGPWAARAAPRPSVVVLNSDTQVLDWADYETPDWAPYLKVYRGFGPVELDAHLEFLDDAPVSLMIQGSNGVFSDWTPAAAEADWDRLSWPAGSELPAVARVEFHHPDGAAPAASLVRRSGLTQPCRVTATARPAAAEFAPVPVAAETILNLWGRGMGWACGLCHASHAPGVARCGAGDGTLFPSLPRDGLWSVRRGAGGRVAVRAGRGRLVTADGDAIRLGAGGAECRRADGSIERPAGLFQRDADGGNVLWT</sequence>
<dbReference type="AlphaFoldDB" id="A0A225DJZ8"/>
<dbReference type="EMBL" id="NIDE01000017">
    <property type="protein sequence ID" value="OWK36467.1"/>
    <property type="molecule type" value="Genomic_DNA"/>
</dbReference>
<reference evidence="2" key="1">
    <citation type="submission" date="2017-06" db="EMBL/GenBank/DDBJ databases">
        <title>Genome analysis of Fimbriiglobus ruber SP5, the first member of the order Planctomycetales with confirmed chitinolytic capability.</title>
        <authorList>
            <person name="Ravin N.V."/>
            <person name="Rakitin A.L."/>
            <person name="Ivanova A.A."/>
            <person name="Beletsky A.V."/>
            <person name="Kulichevskaya I.S."/>
            <person name="Mardanov A.V."/>
            <person name="Dedysh S.N."/>
        </authorList>
    </citation>
    <scope>NUCLEOTIDE SEQUENCE [LARGE SCALE GENOMIC DNA]</scope>
    <source>
        <strain evidence="2">SP5</strain>
    </source>
</reference>